<keyword evidence="2" id="KW-1185">Reference proteome</keyword>
<dbReference type="EMBL" id="JAFBMS010000006">
    <property type="protein sequence ID" value="KAG9351867.1"/>
    <property type="molecule type" value="Genomic_DNA"/>
</dbReference>
<gene>
    <name evidence="1" type="ORF">JZ751_023118</name>
</gene>
<dbReference type="Proteomes" id="UP000824540">
    <property type="component" value="Unassembled WGS sequence"/>
</dbReference>
<name>A0A8T2PND4_9TELE</name>
<evidence type="ECO:0000313" key="2">
    <source>
        <dbReference type="Proteomes" id="UP000824540"/>
    </source>
</evidence>
<organism evidence="1 2">
    <name type="scientific">Albula glossodonta</name>
    <name type="common">roundjaw bonefish</name>
    <dbReference type="NCBI Taxonomy" id="121402"/>
    <lineage>
        <taxon>Eukaryota</taxon>
        <taxon>Metazoa</taxon>
        <taxon>Chordata</taxon>
        <taxon>Craniata</taxon>
        <taxon>Vertebrata</taxon>
        <taxon>Euteleostomi</taxon>
        <taxon>Actinopterygii</taxon>
        <taxon>Neopterygii</taxon>
        <taxon>Teleostei</taxon>
        <taxon>Albuliformes</taxon>
        <taxon>Albulidae</taxon>
        <taxon>Albula</taxon>
    </lineage>
</organism>
<sequence length="90" mass="10304">MGLRAFDLLFLQVKVGGMLPRRESSCIGRASRDWHLSTSPQPIEKLLFVTRSLDKALEMSPQPITMRPQLTPLHFHLETHTSAPVWRKPD</sequence>
<comment type="caution">
    <text evidence="1">The sequence shown here is derived from an EMBL/GenBank/DDBJ whole genome shotgun (WGS) entry which is preliminary data.</text>
</comment>
<reference evidence="1" key="1">
    <citation type="thesis" date="2021" institute="BYU ScholarsArchive" country="Provo, UT, USA">
        <title>Applications of and Algorithms for Genome Assembly and Genomic Analyses with an Emphasis on Marine Teleosts.</title>
        <authorList>
            <person name="Pickett B.D."/>
        </authorList>
    </citation>
    <scope>NUCLEOTIDE SEQUENCE</scope>
    <source>
        <strain evidence="1">HI-2016</strain>
    </source>
</reference>
<protein>
    <submittedName>
        <fullName evidence="1">Uncharacterized protein</fullName>
    </submittedName>
</protein>
<proteinExistence type="predicted"/>
<evidence type="ECO:0000313" key="1">
    <source>
        <dbReference type="EMBL" id="KAG9351867.1"/>
    </source>
</evidence>
<dbReference type="AlphaFoldDB" id="A0A8T2PND4"/>
<accession>A0A8T2PND4</accession>